<comment type="similarity">
    <text evidence="2">Belongs to the PNO1 family.</text>
</comment>
<dbReference type="GO" id="GO:0003723">
    <property type="term" value="F:RNA binding"/>
    <property type="evidence" value="ECO:0007669"/>
    <property type="project" value="UniProtKB-KW"/>
</dbReference>
<dbReference type="FunFam" id="3.30.1370.10:FF:000048">
    <property type="entry name" value="RNA-binding protein PNO1 isoform X2"/>
    <property type="match status" value="1"/>
</dbReference>
<gene>
    <name evidence="6" type="ORF">BWQ96_00702</name>
</gene>
<keyword evidence="7" id="KW-1185">Reference proteome</keyword>
<dbReference type="InterPro" id="IPR055211">
    <property type="entry name" value="KH_PNO1_2nd"/>
</dbReference>
<evidence type="ECO:0000256" key="1">
    <source>
        <dbReference type="ARBA" id="ARBA00004604"/>
    </source>
</evidence>
<dbReference type="STRING" id="448386.A0A2V3J4K4"/>
<dbReference type="InterPro" id="IPR004087">
    <property type="entry name" value="KH_dom"/>
</dbReference>
<name>A0A2V3J4K4_9FLOR</name>
<accession>A0A2V3J4K4</accession>
<dbReference type="GO" id="GO:0005730">
    <property type="term" value="C:nucleolus"/>
    <property type="evidence" value="ECO:0007669"/>
    <property type="project" value="UniProtKB-SubCell"/>
</dbReference>
<evidence type="ECO:0000259" key="5">
    <source>
        <dbReference type="SMART" id="SM00322"/>
    </source>
</evidence>
<evidence type="ECO:0000256" key="3">
    <source>
        <dbReference type="ARBA" id="ARBA00022884"/>
    </source>
</evidence>
<dbReference type="PANTHER" id="PTHR12826:SF13">
    <property type="entry name" value="RNA-BINDING PROTEIN PNO1"/>
    <property type="match status" value="1"/>
</dbReference>
<protein>
    <submittedName>
        <fullName evidence="6">Pre-rRNA-processing protein PNO1</fullName>
    </submittedName>
</protein>
<dbReference type="SUPFAM" id="SSF54791">
    <property type="entry name" value="Eukaryotic type KH-domain (KH-domain type I)"/>
    <property type="match status" value="1"/>
</dbReference>
<dbReference type="FunFam" id="3.30.1370.10:FF:000009">
    <property type="entry name" value="RNA-binding protein PNO1"/>
    <property type="match status" value="1"/>
</dbReference>
<dbReference type="Proteomes" id="UP000247409">
    <property type="component" value="Unassembled WGS sequence"/>
</dbReference>
<dbReference type="SMART" id="SM00322">
    <property type="entry name" value="KH"/>
    <property type="match status" value="1"/>
</dbReference>
<proteinExistence type="inferred from homology"/>
<dbReference type="CDD" id="cd22391">
    <property type="entry name" value="KH-I_PNO1_rpt1"/>
    <property type="match status" value="1"/>
</dbReference>
<feature type="domain" description="K Homology" evidence="5">
    <location>
        <begin position="133"/>
        <end position="207"/>
    </location>
</feature>
<dbReference type="CDD" id="cd22392">
    <property type="entry name" value="KH-I_PNO1_rpt2"/>
    <property type="match status" value="1"/>
</dbReference>
<comment type="caution">
    <text evidence="6">The sequence shown here is derived from an EMBL/GenBank/DDBJ whole genome shotgun (WGS) entry which is preliminary data.</text>
</comment>
<dbReference type="InterPro" id="IPR036612">
    <property type="entry name" value="KH_dom_type_1_sf"/>
</dbReference>
<sequence>MSNTATIDISAVNEAAKSSIAMKTDTPTQLPTAPQFKKLSAKALRRAGKQTRKIPVPPNRMTPLKSNWMEIYEPIVKHLKLQIRMNIRTRNVELKTSKATEDAGALQKGADFVKAFVLGFSVADALALIRLDELYIESFEVKDIRATLKGDHLARAVGRIAGKDGRTKFTIENATKTRIVVADTKIHVLGSYENTRLARHAISSLVLGAAPGKVYNRLRSVSARLNERRF</sequence>
<keyword evidence="4" id="KW-0539">Nucleus</keyword>
<evidence type="ECO:0000313" key="7">
    <source>
        <dbReference type="Proteomes" id="UP000247409"/>
    </source>
</evidence>
<keyword evidence="3" id="KW-0694">RNA-binding</keyword>
<evidence type="ECO:0000313" key="6">
    <source>
        <dbReference type="EMBL" id="PXF49386.1"/>
    </source>
</evidence>
<reference evidence="6 7" key="1">
    <citation type="journal article" date="2018" name="Mol. Biol. Evol.">
        <title>Analysis of the draft genome of the red seaweed Gracilariopsis chorda provides insights into genome size evolution in Rhodophyta.</title>
        <authorList>
            <person name="Lee J."/>
            <person name="Yang E.C."/>
            <person name="Graf L."/>
            <person name="Yang J.H."/>
            <person name="Qiu H."/>
            <person name="Zel Zion U."/>
            <person name="Chan C.X."/>
            <person name="Stephens T.G."/>
            <person name="Weber A.P.M."/>
            <person name="Boo G.H."/>
            <person name="Boo S.M."/>
            <person name="Kim K.M."/>
            <person name="Shin Y."/>
            <person name="Jung M."/>
            <person name="Lee S.J."/>
            <person name="Yim H.S."/>
            <person name="Lee J.H."/>
            <person name="Bhattacharya D."/>
            <person name="Yoon H.S."/>
        </authorList>
    </citation>
    <scope>NUCLEOTIDE SEQUENCE [LARGE SCALE GENOMIC DNA]</scope>
    <source>
        <strain evidence="6 7">SKKU-2015</strain>
        <tissue evidence="6">Whole body</tissue>
    </source>
</reference>
<dbReference type="PANTHER" id="PTHR12826">
    <property type="entry name" value="RIBONUCLEASE Y"/>
    <property type="match status" value="1"/>
</dbReference>
<evidence type="ECO:0000256" key="4">
    <source>
        <dbReference type="ARBA" id="ARBA00023242"/>
    </source>
</evidence>
<organism evidence="6 7">
    <name type="scientific">Gracilariopsis chorda</name>
    <dbReference type="NCBI Taxonomy" id="448386"/>
    <lineage>
        <taxon>Eukaryota</taxon>
        <taxon>Rhodophyta</taxon>
        <taxon>Florideophyceae</taxon>
        <taxon>Rhodymeniophycidae</taxon>
        <taxon>Gracilariales</taxon>
        <taxon>Gracilariaceae</taxon>
        <taxon>Gracilariopsis</taxon>
    </lineage>
</organism>
<dbReference type="InterPro" id="IPR055212">
    <property type="entry name" value="KH-I_PNO1_first"/>
</dbReference>
<dbReference type="Gene3D" id="3.30.1370.10">
    <property type="entry name" value="K Homology domain, type 1"/>
    <property type="match status" value="2"/>
</dbReference>
<comment type="subcellular location">
    <subcellularLocation>
        <location evidence="1">Nucleus</location>
        <location evidence="1">Nucleolus</location>
    </subcellularLocation>
</comment>
<evidence type="ECO:0000256" key="2">
    <source>
        <dbReference type="ARBA" id="ARBA00007515"/>
    </source>
</evidence>
<dbReference type="OrthoDB" id="1932641at2759"/>
<dbReference type="Pfam" id="PF22891">
    <property type="entry name" value="KH_PNO1_2nd"/>
    <property type="match status" value="1"/>
</dbReference>
<dbReference type="AlphaFoldDB" id="A0A2V3J4K4"/>
<dbReference type="EMBL" id="NBIV01000005">
    <property type="protein sequence ID" value="PXF49386.1"/>
    <property type="molecule type" value="Genomic_DNA"/>
</dbReference>